<feature type="domain" description="Mandelate racemase/muconate lactonizing enzyme C-terminal" evidence="2">
    <location>
        <begin position="165"/>
        <end position="260"/>
    </location>
</feature>
<dbReference type="EC" id="5.1.1.-" evidence="3"/>
<reference evidence="3 4" key="1">
    <citation type="journal article" date="2016" name="Front. Microbiol.">
        <title>Fuerstia marisgermanicae gen. nov., sp. nov., an Unusual Member of the Phylum Planctomycetes from the German Wadden Sea.</title>
        <authorList>
            <person name="Kohn T."/>
            <person name="Heuer A."/>
            <person name="Jogler M."/>
            <person name="Vollmers J."/>
            <person name="Boedeker C."/>
            <person name="Bunk B."/>
            <person name="Rast P."/>
            <person name="Borchert D."/>
            <person name="Glockner I."/>
            <person name="Freese H.M."/>
            <person name="Klenk H.P."/>
            <person name="Overmann J."/>
            <person name="Kaster A.K."/>
            <person name="Rohde M."/>
            <person name="Wiegand S."/>
            <person name="Jogler C."/>
        </authorList>
    </citation>
    <scope>NUCLEOTIDE SEQUENCE [LARGE SCALE GENOMIC DNA]</scope>
    <source>
        <strain evidence="3 4">NH11</strain>
    </source>
</reference>
<dbReference type="InterPro" id="IPR029065">
    <property type="entry name" value="Enolase_C-like"/>
</dbReference>
<dbReference type="SUPFAM" id="SSF51604">
    <property type="entry name" value="Enolase C-terminal domain-like"/>
    <property type="match status" value="1"/>
</dbReference>
<organism evidence="3 4">
    <name type="scientific">Fuerstiella marisgermanici</name>
    <dbReference type="NCBI Taxonomy" id="1891926"/>
    <lineage>
        <taxon>Bacteria</taxon>
        <taxon>Pseudomonadati</taxon>
        <taxon>Planctomycetota</taxon>
        <taxon>Planctomycetia</taxon>
        <taxon>Planctomycetales</taxon>
        <taxon>Planctomycetaceae</taxon>
        <taxon>Fuerstiella</taxon>
    </lineage>
</organism>
<evidence type="ECO:0000256" key="1">
    <source>
        <dbReference type="ARBA" id="ARBA00022723"/>
    </source>
</evidence>
<dbReference type="Proteomes" id="UP000187735">
    <property type="component" value="Chromosome"/>
</dbReference>
<protein>
    <submittedName>
        <fullName evidence="3">L-Ala-D/L-Glu epimerase</fullName>
        <ecNumber evidence="3">5.1.1.-</ecNumber>
    </submittedName>
</protein>
<dbReference type="GO" id="GO:0046872">
    <property type="term" value="F:metal ion binding"/>
    <property type="evidence" value="ECO:0007669"/>
    <property type="project" value="UniProtKB-KW"/>
</dbReference>
<dbReference type="InterPro" id="IPR013342">
    <property type="entry name" value="Mandelate_racemase_C"/>
</dbReference>
<dbReference type="OrthoDB" id="9775391at2"/>
<dbReference type="KEGG" id="fmr:Fuma_00147"/>
<evidence type="ECO:0000313" key="4">
    <source>
        <dbReference type="Proteomes" id="UP000187735"/>
    </source>
</evidence>
<dbReference type="Gene3D" id="3.30.390.10">
    <property type="entry name" value="Enolase-like, N-terminal domain"/>
    <property type="match status" value="1"/>
</dbReference>
<evidence type="ECO:0000313" key="3">
    <source>
        <dbReference type="EMBL" id="APZ90567.1"/>
    </source>
</evidence>
<gene>
    <name evidence="3" type="primary">ykfB_1</name>
    <name evidence="3" type="ORF">Fuma_00147</name>
</gene>
<dbReference type="Gene3D" id="3.20.20.120">
    <property type="entry name" value="Enolase-like C-terminal domain"/>
    <property type="match status" value="1"/>
</dbReference>
<dbReference type="STRING" id="1891926.Fuma_00147"/>
<evidence type="ECO:0000259" key="2">
    <source>
        <dbReference type="SMART" id="SM00922"/>
    </source>
</evidence>
<proteinExistence type="predicted"/>
<dbReference type="PANTHER" id="PTHR48073">
    <property type="entry name" value="O-SUCCINYLBENZOATE SYNTHASE-RELATED"/>
    <property type="match status" value="1"/>
</dbReference>
<dbReference type="GO" id="GO:0016853">
    <property type="term" value="F:isomerase activity"/>
    <property type="evidence" value="ECO:0007669"/>
    <property type="project" value="UniProtKB-KW"/>
</dbReference>
<dbReference type="AlphaFoldDB" id="A0A1P8W936"/>
<dbReference type="InterPro" id="IPR036849">
    <property type="entry name" value="Enolase-like_C_sf"/>
</dbReference>
<dbReference type="PANTHER" id="PTHR48073:SF2">
    <property type="entry name" value="O-SUCCINYLBENZOATE SYNTHASE"/>
    <property type="match status" value="1"/>
</dbReference>
<dbReference type="InterPro" id="IPR029017">
    <property type="entry name" value="Enolase-like_N"/>
</dbReference>
<dbReference type="SUPFAM" id="SSF54826">
    <property type="entry name" value="Enolase N-terminal domain-like"/>
    <property type="match status" value="1"/>
</dbReference>
<dbReference type="Pfam" id="PF13378">
    <property type="entry name" value="MR_MLE_C"/>
    <property type="match status" value="1"/>
</dbReference>
<dbReference type="SFLD" id="SFLDG00180">
    <property type="entry name" value="muconate_cycloisomerase"/>
    <property type="match status" value="1"/>
</dbReference>
<keyword evidence="3" id="KW-0413">Isomerase</keyword>
<keyword evidence="4" id="KW-1185">Reference proteome</keyword>
<dbReference type="SMART" id="SM00922">
    <property type="entry name" value="MR_MLE"/>
    <property type="match status" value="1"/>
</dbReference>
<accession>A0A1P8W936</accession>
<dbReference type="SFLD" id="SFLDS00001">
    <property type="entry name" value="Enolase"/>
    <property type="match status" value="1"/>
</dbReference>
<dbReference type="RefSeq" id="WP_077022441.1">
    <property type="nucleotide sequence ID" value="NZ_CP017641.1"/>
</dbReference>
<name>A0A1P8W936_9PLAN</name>
<dbReference type="EMBL" id="CP017641">
    <property type="protein sequence ID" value="APZ90567.1"/>
    <property type="molecule type" value="Genomic_DNA"/>
</dbReference>
<sequence>MRIRELTAFEVPVVLKKPVRHASHVRDHNDTLIIRCELTDGSVGWGEGLPRTYVTGESIDSVWRHLNAADFSKLAEADFSGPLDAVTVLDAFQLPDVATDDGVIARECFGNTVRCALELAILDAVFRSINRPLGDLVSMLPDAANVVAQRDEVFYSGVITSATPLRQWRSALKMRLFRFPQLKVKVGTSGIDDAALLNRVRKIVGRKVDLRLDANEAWHCDDVVAKMKPLLPFRPSCLEQPVRHADVAGLADLRHALGVPIMLDESLCCREDAQRAIDGKTCDFFNLRLSKCGGFVSCVRLAILAKQNGLGYQLGCQVGETGILSAAGRHFACNVAGIRYLEGSFDRFLVRDSLTVEDLTFRFGGRGKRLPGPGLGITVSEQRLRQLAVRNIQLLTEPTKKT</sequence>
<keyword evidence="1" id="KW-0479">Metal-binding</keyword>